<keyword evidence="3" id="KW-1185">Reference proteome</keyword>
<comment type="caution">
    <text evidence="2">The sequence shown here is derived from an EMBL/GenBank/DDBJ whole genome shotgun (WGS) entry which is preliminary data.</text>
</comment>
<organism evidence="2 3">
    <name type="scientific">Aeromicrobium marinum DSM 15272</name>
    <dbReference type="NCBI Taxonomy" id="585531"/>
    <lineage>
        <taxon>Bacteria</taxon>
        <taxon>Bacillati</taxon>
        <taxon>Actinomycetota</taxon>
        <taxon>Actinomycetes</taxon>
        <taxon>Propionibacteriales</taxon>
        <taxon>Nocardioidaceae</taxon>
        <taxon>Aeromicrobium</taxon>
    </lineage>
</organism>
<keyword evidence="1" id="KW-0812">Transmembrane</keyword>
<dbReference type="RefSeq" id="WP_007077735.1">
    <property type="nucleotide sequence ID" value="NZ_CM001024.1"/>
</dbReference>
<feature type="transmembrane region" description="Helical" evidence="1">
    <location>
        <begin position="103"/>
        <end position="121"/>
    </location>
</feature>
<dbReference type="OrthoDB" id="25997at2"/>
<evidence type="ECO:0000313" key="2">
    <source>
        <dbReference type="EMBL" id="EFQ83997.1"/>
    </source>
</evidence>
<gene>
    <name evidence="2" type="ORF">HMPREF0063_10713</name>
</gene>
<accession>E2S9S3</accession>
<keyword evidence="1" id="KW-0472">Membrane</keyword>
<dbReference type="HOGENOM" id="CLU_122776_1_0_11"/>
<name>E2S9S3_9ACTN</name>
<reference evidence="2" key="1">
    <citation type="submission" date="2010-08" db="EMBL/GenBank/DDBJ databases">
        <authorList>
            <person name="Muzny D."/>
            <person name="Qin X."/>
            <person name="Buhay C."/>
            <person name="Dugan-Rocha S."/>
            <person name="Ding Y."/>
            <person name="Chen G."/>
            <person name="Hawes A."/>
            <person name="Holder M."/>
            <person name="Jhangiani S."/>
            <person name="Johnson A."/>
            <person name="Khan Z."/>
            <person name="Li Z."/>
            <person name="Liu W."/>
            <person name="Liu X."/>
            <person name="Perez L."/>
            <person name="Shen H."/>
            <person name="Wang Q."/>
            <person name="Watt J."/>
            <person name="Xi L."/>
            <person name="Xin Y."/>
            <person name="Zhou J."/>
            <person name="Deng J."/>
            <person name="Jiang H."/>
            <person name="Liu Y."/>
            <person name="Qu J."/>
            <person name="Song X.-Z."/>
            <person name="Zhang L."/>
            <person name="Villasana D."/>
            <person name="Johnson A."/>
            <person name="Liu J."/>
            <person name="Liyanage D."/>
            <person name="Lorensuhewa L."/>
            <person name="Robinson T."/>
            <person name="Song A."/>
            <person name="Song B.-B."/>
            <person name="Dinh H."/>
            <person name="Thornton R."/>
            <person name="Coyle M."/>
            <person name="Francisco L."/>
            <person name="Jackson L."/>
            <person name="Javaid M."/>
            <person name="Korchina V."/>
            <person name="Kovar C."/>
            <person name="Mata R."/>
            <person name="Mathew T."/>
            <person name="Ngo R."/>
            <person name="Nguyen L."/>
            <person name="Nguyen N."/>
            <person name="Okwuonu G."/>
            <person name="Ongeri F."/>
            <person name="Pham C."/>
            <person name="Simmons D."/>
            <person name="Wilczek-Boney K."/>
            <person name="Hale W."/>
            <person name="Jakkamsetti A."/>
            <person name="Pham P."/>
            <person name="Ruth R."/>
            <person name="San Lucas F."/>
            <person name="Warren J."/>
            <person name="Zhang J."/>
            <person name="Zhao Z."/>
            <person name="Zhou C."/>
            <person name="Zhu D."/>
            <person name="Lee S."/>
            <person name="Bess C."/>
            <person name="Blankenburg K."/>
            <person name="Forbes L."/>
            <person name="Fu Q."/>
            <person name="Gubbala S."/>
            <person name="Hirani K."/>
            <person name="Jayaseelan J.C."/>
            <person name="Lara F."/>
            <person name="Munidasa M."/>
            <person name="Palculict T."/>
            <person name="Patil S."/>
            <person name="Pu L.-L."/>
            <person name="Saada N."/>
            <person name="Tang L."/>
            <person name="Weissenberger G."/>
            <person name="Zhu Y."/>
            <person name="Hemphill L."/>
            <person name="Shang Y."/>
            <person name="Youmans B."/>
            <person name="Ayvaz T."/>
            <person name="Ross M."/>
            <person name="Santibanez J."/>
            <person name="Aqrawi P."/>
            <person name="Gross S."/>
            <person name="Joshi V."/>
            <person name="Fowler G."/>
            <person name="Nazareth L."/>
            <person name="Reid J."/>
            <person name="Worley K."/>
            <person name="Petrosino J."/>
            <person name="Highlander S."/>
            <person name="Gibbs R."/>
        </authorList>
    </citation>
    <scope>NUCLEOTIDE SEQUENCE [LARGE SCALE GENOMIC DNA]</scope>
    <source>
        <strain evidence="2">DSM 15272</strain>
    </source>
</reference>
<dbReference type="STRING" id="585531.HMPREF0063_10713"/>
<feature type="transmembrane region" description="Helical" evidence="1">
    <location>
        <begin position="12"/>
        <end position="30"/>
    </location>
</feature>
<sequence length="127" mass="13249">MSEPTSAGFGRALVAVYGVFAVAAASRSIYQLSTRAGEAPVAYSLSAVAGVVYVAATWALATDRRRAALATVGFELAGVLGVGLLTVVDDDLFPDATVWSDFGAGYLFIPLVLPVVGLAWLRRTRDP</sequence>
<dbReference type="EMBL" id="ACLF03000003">
    <property type="protein sequence ID" value="EFQ83997.1"/>
    <property type="molecule type" value="Genomic_DNA"/>
</dbReference>
<evidence type="ECO:0008006" key="4">
    <source>
        <dbReference type="Google" id="ProtNLM"/>
    </source>
</evidence>
<feature type="transmembrane region" description="Helical" evidence="1">
    <location>
        <begin position="68"/>
        <end position="88"/>
    </location>
</feature>
<proteinExistence type="predicted"/>
<feature type="transmembrane region" description="Helical" evidence="1">
    <location>
        <begin position="42"/>
        <end position="61"/>
    </location>
</feature>
<dbReference type="AlphaFoldDB" id="E2S9S3"/>
<protein>
    <recommendedName>
        <fullName evidence="4">Integral membrane protein</fullName>
    </recommendedName>
</protein>
<dbReference type="eggNOG" id="ENOG5032RMD">
    <property type="taxonomic scope" value="Bacteria"/>
</dbReference>
<evidence type="ECO:0000256" key="1">
    <source>
        <dbReference type="SAM" id="Phobius"/>
    </source>
</evidence>
<keyword evidence="1" id="KW-1133">Transmembrane helix</keyword>
<dbReference type="Proteomes" id="UP000003111">
    <property type="component" value="Unassembled WGS sequence"/>
</dbReference>
<evidence type="ECO:0000313" key="3">
    <source>
        <dbReference type="Proteomes" id="UP000003111"/>
    </source>
</evidence>